<proteinExistence type="predicted"/>
<comment type="caution">
    <text evidence="2">The sequence shown here is derived from an EMBL/GenBank/DDBJ whole genome shotgun (WGS) entry which is preliminary data.</text>
</comment>
<keyword evidence="1" id="KW-0472">Membrane</keyword>
<accession>J9GGJ7</accession>
<protein>
    <submittedName>
        <fullName evidence="2">Membrane protein</fullName>
    </submittedName>
</protein>
<evidence type="ECO:0000313" key="2">
    <source>
        <dbReference type="EMBL" id="EJX06064.1"/>
    </source>
</evidence>
<dbReference type="EMBL" id="AMCI01001272">
    <property type="protein sequence ID" value="EJX06064.1"/>
    <property type="molecule type" value="Genomic_DNA"/>
</dbReference>
<sequence>MFQYLIRLLYKAAYLLSLAKIGFILRKCSFSVLFYLFHAVSSVIGPVGLRWLFRDFSYLCSVITRFPFGGGMGTCLGCPLKIHLFSTDWLFSASISVFS</sequence>
<organism evidence="2">
    <name type="scientific">gut metagenome</name>
    <dbReference type="NCBI Taxonomy" id="749906"/>
    <lineage>
        <taxon>unclassified sequences</taxon>
        <taxon>metagenomes</taxon>
        <taxon>organismal metagenomes</taxon>
    </lineage>
</organism>
<evidence type="ECO:0000256" key="1">
    <source>
        <dbReference type="SAM" id="Phobius"/>
    </source>
</evidence>
<feature type="transmembrane region" description="Helical" evidence="1">
    <location>
        <begin position="32"/>
        <end position="53"/>
    </location>
</feature>
<name>J9GGJ7_9ZZZZ</name>
<feature type="transmembrane region" description="Helical" evidence="1">
    <location>
        <begin position="6"/>
        <end position="25"/>
    </location>
</feature>
<dbReference type="AlphaFoldDB" id="J9GGJ7"/>
<keyword evidence="1" id="KW-1133">Transmembrane helix</keyword>
<reference evidence="2" key="1">
    <citation type="journal article" date="2012" name="PLoS ONE">
        <title>Gene sets for utilization of primary and secondary nutrition supplies in the distal gut of endangered iberian lynx.</title>
        <authorList>
            <person name="Alcaide M."/>
            <person name="Messina E."/>
            <person name="Richter M."/>
            <person name="Bargiela R."/>
            <person name="Peplies J."/>
            <person name="Huws S.A."/>
            <person name="Newbold C.J."/>
            <person name="Golyshin P.N."/>
            <person name="Simon M.A."/>
            <person name="Lopez G."/>
            <person name="Yakimov M.M."/>
            <person name="Ferrer M."/>
        </authorList>
    </citation>
    <scope>NUCLEOTIDE SEQUENCE</scope>
</reference>
<gene>
    <name evidence="2" type="ORF">EVA_05828</name>
</gene>
<keyword evidence="1" id="KW-0812">Transmembrane</keyword>